<keyword evidence="3" id="KW-1185">Reference proteome</keyword>
<gene>
    <name evidence="2" type="ORF">Ciccas_003354</name>
</gene>
<evidence type="ECO:0000256" key="1">
    <source>
        <dbReference type="SAM" id="MobiDB-lite"/>
    </source>
</evidence>
<protein>
    <submittedName>
        <fullName evidence="2">Uncharacterized protein</fullName>
    </submittedName>
</protein>
<feature type="region of interest" description="Disordered" evidence="1">
    <location>
        <begin position="1056"/>
        <end position="1078"/>
    </location>
</feature>
<organism evidence="2 3">
    <name type="scientific">Cichlidogyrus casuarinus</name>
    <dbReference type="NCBI Taxonomy" id="1844966"/>
    <lineage>
        <taxon>Eukaryota</taxon>
        <taxon>Metazoa</taxon>
        <taxon>Spiralia</taxon>
        <taxon>Lophotrochozoa</taxon>
        <taxon>Platyhelminthes</taxon>
        <taxon>Monogenea</taxon>
        <taxon>Monopisthocotylea</taxon>
        <taxon>Dactylogyridea</taxon>
        <taxon>Ancyrocephalidae</taxon>
        <taxon>Cichlidogyrus</taxon>
    </lineage>
</organism>
<accession>A0ABD2QEK9</accession>
<dbReference type="Proteomes" id="UP001626550">
    <property type="component" value="Unassembled WGS sequence"/>
</dbReference>
<reference evidence="2 3" key="1">
    <citation type="submission" date="2024-11" db="EMBL/GenBank/DDBJ databases">
        <title>Adaptive evolution of stress response genes in parasites aligns with host niche diversity.</title>
        <authorList>
            <person name="Hahn C."/>
            <person name="Resl P."/>
        </authorList>
    </citation>
    <scope>NUCLEOTIDE SEQUENCE [LARGE SCALE GENOMIC DNA]</scope>
    <source>
        <strain evidence="2">EGGRZ-B1_66</strain>
        <tissue evidence="2">Body</tissue>
    </source>
</reference>
<comment type="caution">
    <text evidence="2">The sequence shown here is derived from an EMBL/GenBank/DDBJ whole genome shotgun (WGS) entry which is preliminary data.</text>
</comment>
<evidence type="ECO:0000313" key="3">
    <source>
        <dbReference type="Proteomes" id="UP001626550"/>
    </source>
</evidence>
<feature type="compositionally biased region" description="Basic and acidic residues" evidence="1">
    <location>
        <begin position="73"/>
        <end position="83"/>
    </location>
</feature>
<dbReference type="EMBL" id="JBJKFK010000302">
    <property type="protein sequence ID" value="KAL3317984.1"/>
    <property type="molecule type" value="Genomic_DNA"/>
</dbReference>
<feature type="compositionally biased region" description="Polar residues" evidence="1">
    <location>
        <begin position="1527"/>
        <end position="1537"/>
    </location>
</feature>
<feature type="region of interest" description="Disordered" evidence="1">
    <location>
        <begin position="62"/>
        <end position="88"/>
    </location>
</feature>
<feature type="region of interest" description="Disordered" evidence="1">
    <location>
        <begin position="964"/>
        <end position="996"/>
    </location>
</feature>
<proteinExistence type="predicted"/>
<feature type="compositionally biased region" description="Polar residues" evidence="1">
    <location>
        <begin position="801"/>
        <end position="817"/>
    </location>
</feature>
<feature type="region of interest" description="Disordered" evidence="1">
    <location>
        <begin position="1527"/>
        <end position="1546"/>
    </location>
</feature>
<evidence type="ECO:0000313" key="2">
    <source>
        <dbReference type="EMBL" id="KAL3317984.1"/>
    </source>
</evidence>
<name>A0ABD2QEK9_9PLAT</name>
<feature type="region of interest" description="Disordered" evidence="1">
    <location>
        <begin position="660"/>
        <end position="696"/>
    </location>
</feature>
<sequence>MSQTDLILQSMIRRTDYLFCGPCYQKESLSYHDPIPFTQAVQHHLTQQRKFALDFMLKQFSDQGEGSGSSLKRIRDEAPEADQKRRKVTASGSFVEGFGSQKPRLSPTKPMILTRPIPNPTFLTDLISIKKRVSINLRSPPLIIGSEVPVDLLCYRDSILAPPATCYSQPIRTEHFDSLNIRPIKTHNLNYECVPWNRNKLDTLLEVQTCSSKMSALFRLLSDWIKGSYRPRCIFIIGHRAAFLRLIQNWLKAHWLFGNKCNILDLFSANTEHNYYADTCYVNSWPRGTLGPLIVLIHARQPGFHLQGLRIGPDCRTVVIDTDWRFEVHDALRDKLNNWALNGLTDSGTLHERRFFQTNTPKSSGLIFFHRLVATRNSPEGNLTSTAEQQLLDSSVLRLIHRSAFVMAKKSDPKFTGKSLTNAQFQPSIFMALFAHCLPSTLDSADDSASCISTHSNHADSQLFYLFVTWSSLMELEIKLRDPFKDQPTRALDPKMKQYFLLPNEPRVMLKPSMGEQRKLEQEWEVRQTALEREVEDSLLEKGVIGCEASDLLSYQNSPEELLTWYTKLESNLPESFHDTWNMPCERLVDLPIWKPSCLDQDDPLVWTRSNHMWGYAPTPMSELELPPLATSNGPTGRGRGFVAGHKHLNAMYHQENAAAKRRRVGNVPHRRPDGGIIPSSRGMVPPDAEFSREGPPPPVSISVYLTIMTQSKKKILVPRVSLIRDQATMTKLNRVRRMNFSITGVPSQPPKTAVALLANSQEAQALVLACQSIASVCNMATLYKYIAPPYPVKFHPHASLANQPAPQNQPGNSPGQVNKVPSRYMSDYSYGNPRMDYAILGGAVPTLNVNMGSPLDWSVQEDSALYFAIVRLQDIALDSVWASGGAAVAGGSAIQGSPLSTAASMSALNAAGAGCPLQQVNFRLAEHFLNQYTPVRSYRGVRQCIAALLRMQTVAFTASTLAKKGPLPSSTSMEDNMDPIGLSPGSQSGRKVKNKLKSTYQSAGAHQSSQLGHGTIPLSTTMNASVRNRYRGFTFFDRLYGHTKNATANITLGSSSGTNFGPVSKKTAPTSAPPSNQSSIAMLEQLSDAVLSLDALQASFFKRGSASGLLRRGPSQTVLPRGLNQTAMILTTTGNGKLSAATGSLLQKNQSHMSVLQECNINPDTLMTPAMVLKNKEEREVQQRQEQAAALLAARQQQEIPVPASTAISQSTSYIVASATQSHISIGQVATAPSYISAASVLPPDATVLNVSVTPIVPQPQSASPTFVATSSPPLVGLSSNNRSFVSAPGTVFNQAGQHVYMTPGLSSVAVSSSTAPTVMRFISPHSSKASVMTTAVAQSRLTAVTCSSPTASQTLRRSVATPTIVTPPLTAQTATLYTGPGQGSSAGVRFAPSQQQVVSRATGSYYQGGQQTGTYYITSSSTPSGNASILRARNAPTIRGVTIRAPVGTPVVRTLPSLHQQHYHHQPTILGGSNIRAGTIRGSVSSRVPIRPGAATSFLVATTTIPPSTSVAQVANSVSLRQQQPPKTVQVVGSSRSRKPGTCL</sequence>
<feature type="region of interest" description="Disordered" evidence="1">
    <location>
        <begin position="799"/>
        <end position="822"/>
    </location>
</feature>